<comment type="subcellular location">
    <subcellularLocation>
        <location evidence="1">Membrane</location>
        <topology evidence="1">Multi-pass membrane protein</topology>
    </subcellularLocation>
</comment>
<accession>A0A1L0BUM3</accession>
<evidence type="ECO:0000256" key="1">
    <source>
        <dbReference type="ARBA" id="ARBA00004141"/>
    </source>
</evidence>
<keyword evidence="4 5" id="KW-0472">Membrane</keyword>
<keyword evidence="8" id="KW-1185">Reference proteome</keyword>
<dbReference type="InterPro" id="IPR021149">
    <property type="entry name" value="OligosaccharylTrfase_OST3/OST6"/>
</dbReference>
<dbReference type="GO" id="GO:0008250">
    <property type="term" value="C:oligosaccharyltransferase complex"/>
    <property type="evidence" value="ECO:0007669"/>
    <property type="project" value="TreeGrafter"/>
</dbReference>
<proteinExistence type="predicted"/>
<dbReference type="GO" id="GO:0018279">
    <property type="term" value="P:protein N-linked glycosylation via asparagine"/>
    <property type="evidence" value="ECO:0007669"/>
    <property type="project" value="TreeGrafter"/>
</dbReference>
<reference evidence="7 8" key="1">
    <citation type="submission" date="2016-10" db="EMBL/GenBank/DDBJ databases">
        <authorList>
            <person name="de Groot N.N."/>
        </authorList>
    </citation>
    <scope>NUCLEOTIDE SEQUENCE [LARGE SCALE GENOMIC DNA]</scope>
    <source>
        <strain evidence="7 8">CBS 141442</strain>
    </source>
</reference>
<dbReference type="PANTHER" id="PTHR12692:SF3">
    <property type="entry name" value="DOLICHYL-DIPHOSPHOOLIGOSACCHARIDE--PROTEIN GLYCOSYLTRANSFERASE SUBUNIT OST6"/>
    <property type="match status" value="1"/>
</dbReference>
<organism evidence="7 8">
    <name type="scientific">Sungouiella intermedia</name>
    <dbReference type="NCBI Taxonomy" id="45354"/>
    <lineage>
        <taxon>Eukaryota</taxon>
        <taxon>Fungi</taxon>
        <taxon>Dikarya</taxon>
        <taxon>Ascomycota</taxon>
        <taxon>Saccharomycotina</taxon>
        <taxon>Pichiomycetes</taxon>
        <taxon>Metschnikowiaceae</taxon>
        <taxon>Sungouiella</taxon>
    </lineage>
</organism>
<dbReference type="EMBL" id="LT635760">
    <property type="protein sequence ID" value="SGZ55055.1"/>
    <property type="molecule type" value="Genomic_DNA"/>
</dbReference>
<name>A0A1L0BUM3_9ASCO</name>
<dbReference type="STRING" id="45354.A0A1L0BUM3"/>
<keyword evidence="6" id="KW-0732">Signal</keyword>
<dbReference type="PANTHER" id="PTHR12692">
    <property type="entry name" value="DOLICHYL-DIPHOSPHOOLIGOSACCHARIDE--PROTEIN GLYCOSYLTRANSFERASE-RELATED"/>
    <property type="match status" value="1"/>
</dbReference>
<feature type="transmembrane region" description="Helical" evidence="5">
    <location>
        <begin position="282"/>
        <end position="305"/>
    </location>
</feature>
<feature type="transmembrane region" description="Helical" evidence="5">
    <location>
        <begin position="200"/>
        <end position="217"/>
    </location>
</feature>
<protein>
    <submittedName>
        <fullName evidence="7">CIC11C00000000700</fullName>
    </submittedName>
</protein>
<feature type="chain" id="PRO_5012069112" evidence="6">
    <location>
        <begin position="20"/>
        <end position="358"/>
    </location>
</feature>
<keyword evidence="3 5" id="KW-1133">Transmembrane helix</keyword>
<evidence type="ECO:0000256" key="3">
    <source>
        <dbReference type="ARBA" id="ARBA00022989"/>
    </source>
</evidence>
<dbReference type="Proteomes" id="UP000182334">
    <property type="component" value="Chromosome V"/>
</dbReference>
<dbReference type="Pfam" id="PF04756">
    <property type="entry name" value="OST3_OST6"/>
    <property type="match status" value="1"/>
</dbReference>
<evidence type="ECO:0000256" key="4">
    <source>
        <dbReference type="ARBA" id="ARBA00023136"/>
    </source>
</evidence>
<dbReference type="OrthoDB" id="67566at2759"/>
<evidence type="ECO:0000256" key="2">
    <source>
        <dbReference type="ARBA" id="ARBA00022692"/>
    </source>
</evidence>
<feature type="transmembrane region" description="Helical" evidence="5">
    <location>
        <begin position="237"/>
        <end position="262"/>
    </location>
</feature>
<feature type="transmembrane region" description="Helical" evidence="5">
    <location>
        <begin position="326"/>
        <end position="344"/>
    </location>
</feature>
<evidence type="ECO:0000313" key="7">
    <source>
        <dbReference type="EMBL" id="SGZ55055.1"/>
    </source>
</evidence>
<evidence type="ECO:0000313" key="8">
    <source>
        <dbReference type="Proteomes" id="UP000182334"/>
    </source>
</evidence>
<gene>
    <name evidence="7" type="ORF">SAMEA4029010_CIC11G00000000700</name>
</gene>
<feature type="signal peptide" evidence="6">
    <location>
        <begin position="1"/>
        <end position="19"/>
    </location>
</feature>
<dbReference type="AlphaFoldDB" id="A0A1L0BUM3"/>
<evidence type="ECO:0000256" key="5">
    <source>
        <dbReference type="SAM" id="Phobius"/>
    </source>
</evidence>
<evidence type="ECO:0000256" key="6">
    <source>
        <dbReference type="SAM" id="SignalP"/>
    </source>
</evidence>
<sequence>MFFWNAFIGLVALLTVAKCDILHALELDLAAMQLPESIIQITNANLLIISRPDRDHFTLLVLTSSDEKHNCEACLQLKRILPRVVSVWYQNYPASQYLYFAEVDIVDRSNVDIFNHLRLREVPQVWLIPPSSIAALHEKQRLKKYDKEGNEYFENYDILQEPHAQFSIPDTSLDDQVFKFADWLAIGTLKLIVVNQENPIKKFGLTFGATLGTILLIKKRGPSFITNTITKGRIYQVVLIVMLLLILGGYSFTTIQQVPFIAQNDKGVPIYISGGLHYQFGVEMLLVAFVYFSLAAALVVLVYLGNYKVTDISAIKTDNTKALMQILAAGVLYLLFSWLTSIFLRKSLDYPFPLLKVL</sequence>
<keyword evidence="2 5" id="KW-0812">Transmembrane</keyword>
<dbReference type="Gene3D" id="3.40.30.10">
    <property type="entry name" value="Glutaredoxin"/>
    <property type="match status" value="1"/>
</dbReference>